<evidence type="ECO:0000313" key="2">
    <source>
        <dbReference type="Proteomes" id="UP000002213"/>
    </source>
</evidence>
<sequence>MAEVLVKREQRGECVEVGRAAGLSAFVAAVKLGEFAE</sequence>
<dbReference type="Proteomes" id="UP000002213">
    <property type="component" value="Chromosome"/>
</dbReference>
<dbReference type="STRING" id="446462.Amir_7058"/>
<reference evidence="1 2" key="1">
    <citation type="journal article" date="2009" name="Stand. Genomic Sci.">
        <title>Complete genome sequence of Actinosynnema mirum type strain (101).</title>
        <authorList>
            <person name="Land M."/>
            <person name="Lapidus A."/>
            <person name="Mayilraj S."/>
            <person name="Chen F."/>
            <person name="Copeland A."/>
            <person name="Del Rio T.G."/>
            <person name="Nolan M."/>
            <person name="Lucas S."/>
            <person name="Tice H."/>
            <person name="Cheng J.F."/>
            <person name="Chertkov O."/>
            <person name="Bruce D."/>
            <person name="Goodwin L."/>
            <person name="Pitluck S."/>
            <person name="Rohde M."/>
            <person name="Goker M."/>
            <person name="Pati A."/>
            <person name="Ivanova N."/>
            <person name="Mavromatis K."/>
            <person name="Chen A."/>
            <person name="Palaniappan K."/>
            <person name="Hauser L."/>
            <person name="Chang Y.J."/>
            <person name="Jeffries C.C."/>
            <person name="Brettin T."/>
            <person name="Detter J.C."/>
            <person name="Han C."/>
            <person name="Chain P."/>
            <person name="Tindall B.J."/>
            <person name="Bristow J."/>
            <person name="Eisen J.A."/>
            <person name="Markowitz V."/>
            <person name="Hugenholtz P."/>
            <person name="Kyrpides N.C."/>
            <person name="Klenk H.P."/>
        </authorList>
    </citation>
    <scope>NUCLEOTIDE SEQUENCE [LARGE SCALE GENOMIC DNA]</scope>
    <source>
        <strain evidence="2">ATCC 29888 / DSM 43827 / JCM 3225 / NBRC 14064 / NCIMB 13271 / NRRL B-12336 / IMRU 3971 / 101</strain>
    </source>
</reference>
<dbReference type="EMBL" id="CP001630">
    <property type="protein sequence ID" value="ACU40849.1"/>
    <property type="molecule type" value="Genomic_DNA"/>
</dbReference>
<organism evidence="1 2">
    <name type="scientific">Actinosynnema mirum (strain ATCC 29888 / DSM 43827 / JCM 3225 / NBRC 14064 / NCIMB 13271 / NRRL B-12336 / IMRU 3971 / 101)</name>
    <dbReference type="NCBI Taxonomy" id="446462"/>
    <lineage>
        <taxon>Bacteria</taxon>
        <taxon>Bacillati</taxon>
        <taxon>Actinomycetota</taxon>
        <taxon>Actinomycetes</taxon>
        <taxon>Pseudonocardiales</taxon>
        <taxon>Pseudonocardiaceae</taxon>
        <taxon>Actinosynnema</taxon>
    </lineage>
</organism>
<proteinExistence type="predicted"/>
<dbReference type="KEGG" id="ami:Amir_7058"/>
<protein>
    <submittedName>
        <fullName evidence="1">Uncharacterized protein</fullName>
    </submittedName>
</protein>
<accession>C6WSH9</accession>
<gene>
    <name evidence="1" type="ordered locus">Amir_7058</name>
</gene>
<name>C6WSH9_ACTMD</name>
<evidence type="ECO:0000313" key="1">
    <source>
        <dbReference type="EMBL" id="ACU40849.1"/>
    </source>
</evidence>
<dbReference type="HOGENOM" id="CLU_3339024_0_0_11"/>
<dbReference type="AlphaFoldDB" id="C6WSH9"/>
<keyword evidence="2" id="KW-1185">Reference proteome</keyword>